<dbReference type="RefSeq" id="WP_271917946.1">
    <property type="nucleotide sequence ID" value="NZ_JAQNDO010000001.1"/>
</dbReference>
<evidence type="ECO:0000313" key="1">
    <source>
        <dbReference type="EMBL" id="MDC0742565.1"/>
    </source>
</evidence>
<organism evidence="1 2">
    <name type="scientific">Polyangium mundeleinium</name>
    <dbReference type="NCBI Taxonomy" id="2995306"/>
    <lineage>
        <taxon>Bacteria</taxon>
        <taxon>Pseudomonadati</taxon>
        <taxon>Myxococcota</taxon>
        <taxon>Polyangia</taxon>
        <taxon>Polyangiales</taxon>
        <taxon>Polyangiaceae</taxon>
        <taxon>Polyangium</taxon>
    </lineage>
</organism>
<dbReference type="EMBL" id="JAQNDO010000001">
    <property type="protein sequence ID" value="MDC0742565.1"/>
    <property type="molecule type" value="Genomic_DNA"/>
</dbReference>
<evidence type="ECO:0008006" key="3">
    <source>
        <dbReference type="Google" id="ProtNLM"/>
    </source>
</evidence>
<sequence>MRSSLCICVALALASCARGEPSEVTLELKKPTRVNGCHIYLHHVLLRDPPIADVTFACDVPESALKEKNWWGQGVQRPATELGMGDCLRLGNRFYCTEIMQPGESVTLKATYEILHDRRIDHIRPIR</sequence>
<comment type="caution">
    <text evidence="1">The sequence shown here is derived from an EMBL/GenBank/DDBJ whole genome shotgun (WGS) entry which is preliminary data.</text>
</comment>
<keyword evidence="2" id="KW-1185">Reference proteome</keyword>
<proteinExistence type="predicted"/>
<dbReference type="PROSITE" id="PS51257">
    <property type="entry name" value="PROKAR_LIPOPROTEIN"/>
    <property type="match status" value="1"/>
</dbReference>
<protein>
    <recommendedName>
        <fullName evidence="3">Lipoprotein</fullName>
    </recommendedName>
</protein>
<name>A0ABT5EL43_9BACT</name>
<dbReference type="Proteomes" id="UP001221411">
    <property type="component" value="Unassembled WGS sequence"/>
</dbReference>
<accession>A0ABT5EL43</accession>
<gene>
    <name evidence="1" type="ORF">POL67_14515</name>
</gene>
<reference evidence="1 2" key="1">
    <citation type="submission" date="2022-11" db="EMBL/GenBank/DDBJ databases">
        <title>Minimal conservation of predation-associated metabolite biosynthetic gene clusters underscores biosynthetic potential of Myxococcota including descriptions for ten novel species: Archangium lansinium sp. nov., Myxococcus landrumus sp. nov., Nannocystis bai.</title>
        <authorList>
            <person name="Ahearne A."/>
            <person name="Stevens C."/>
            <person name="Dowd S."/>
        </authorList>
    </citation>
    <scope>NUCLEOTIDE SEQUENCE [LARGE SCALE GENOMIC DNA]</scope>
    <source>
        <strain evidence="1 2">RJM3</strain>
    </source>
</reference>
<evidence type="ECO:0000313" key="2">
    <source>
        <dbReference type="Proteomes" id="UP001221411"/>
    </source>
</evidence>